<protein>
    <submittedName>
        <fullName evidence="1">Uncharacterized protein</fullName>
    </submittedName>
</protein>
<evidence type="ECO:0000313" key="2">
    <source>
        <dbReference type="Proteomes" id="UP000183046"/>
    </source>
</evidence>
<reference evidence="2" key="1">
    <citation type="submission" date="2016-10" db="EMBL/GenBank/DDBJ databases">
        <authorList>
            <person name="de Groot N.N."/>
        </authorList>
    </citation>
    <scope>NUCLEOTIDE SEQUENCE [LARGE SCALE GENOMIC DNA]</scope>
    <source>
        <strain evidence="2">DSM 15758</strain>
    </source>
</reference>
<dbReference type="RefSeq" id="WP_074585243.1">
    <property type="nucleotide sequence ID" value="NZ_FMWB01000026.1"/>
</dbReference>
<dbReference type="OrthoDB" id="6970012at2"/>
<organism evidence="1 2">
    <name type="scientific">Pseudomonas oryzihabitans</name>
    <dbReference type="NCBI Taxonomy" id="47885"/>
    <lineage>
        <taxon>Bacteria</taxon>
        <taxon>Pseudomonadati</taxon>
        <taxon>Pseudomonadota</taxon>
        <taxon>Gammaproteobacteria</taxon>
        <taxon>Pseudomonadales</taxon>
        <taxon>Pseudomonadaceae</taxon>
        <taxon>Pseudomonas</taxon>
    </lineage>
</organism>
<gene>
    <name evidence="1" type="ORF">SAMN05216279_12647</name>
</gene>
<dbReference type="AlphaFoldDB" id="A0A1G5PGA0"/>
<comment type="caution">
    <text evidence="1">The sequence shown here is derived from an EMBL/GenBank/DDBJ whole genome shotgun (WGS) entry which is preliminary data.</text>
</comment>
<dbReference type="Proteomes" id="UP000183046">
    <property type="component" value="Unassembled WGS sequence"/>
</dbReference>
<evidence type="ECO:0000313" key="1">
    <source>
        <dbReference type="EMBL" id="SCZ48527.1"/>
    </source>
</evidence>
<sequence length="114" mass="12410">MPTPCLICNSSVVLSKEAAQVIASLIGSLDAFLRGIQQPTEPGAPAQLGQRGPLEHAFNRMLQGLSAVHTSWPDTHAFIKDVHRHQFMEYQCLCLRCGAKYDEPSTSTGQETAT</sequence>
<accession>A0A1G5PGA0</accession>
<proteinExistence type="predicted"/>
<dbReference type="EMBL" id="FMWB01000026">
    <property type="protein sequence ID" value="SCZ48527.1"/>
    <property type="molecule type" value="Genomic_DNA"/>
</dbReference>
<name>A0A1G5PGA0_9PSED</name>